<dbReference type="Proteomes" id="UP000054477">
    <property type="component" value="Unassembled WGS sequence"/>
</dbReference>
<evidence type="ECO:0000313" key="1">
    <source>
        <dbReference type="EMBL" id="KIK02715.1"/>
    </source>
</evidence>
<organism evidence="1 2">
    <name type="scientific">Laccaria amethystina LaAM-08-1</name>
    <dbReference type="NCBI Taxonomy" id="1095629"/>
    <lineage>
        <taxon>Eukaryota</taxon>
        <taxon>Fungi</taxon>
        <taxon>Dikarya</taxon>
        <taxon>Basidiomycota</taxon>
        <taxon>Agaricomycotina</taxon>
        <taxon>Agaricomycetes</taxon>
        <taxon>Agaricomycetidae</taxon>
        <taxon>Agaricales</taxon>
        <taxon>Agaricineae</taxon>
        <taxon>Hydnangiaceae</taxon>
        <taxon>Laccaria</taxon>
    </lineage>
</organism>
<keyword evidence="2" id="KW-1185">Reference proteome</keyword>
<reference evidence="2" key="2">
    <citation type="submission" date="2015-01" db="EMBL/GenBank/DDBJ databases">
        <title>Evolutionary Origins and Diversification of the Mycorrhizal Mutualists.</title>
        <authorList>
            <consortium name="DOE Joint Genome Institute"/>
            <consortium name="Mycorrhizal Genomics Consortium"/>
            <person name="Kohler A."/>
            <person name="Kuo A."/>
            <person name="Nagy L.G."/>
            <person name="Floudas D."/>
            <person name="Copeland A."/>
            <person name="Barry K.W."/>
            <person name="Cichocki N."/>
            <person name="Veneault-Fourrey C."/>
            <person name="LaButti K."/>
            <person name="Lindquist E.A."/>
            <person name="Lipzen A."/>
            <person name="Lundell T."/>
            <person name="Morin E."/>
            <person name="Murat C."/>
            <person name="Riley R."/>
            <person name="Ohm R."/>
            <person name="Sun H."/>
            <person name="Tunlid A."/>
            <person name="Henrissat B."/>
            <person name="Grigoriev I.V."/>
            <person name="Hibbett D.S."/>
            <person name="Martin F."/>
        </authorList>
    </citation>
    <scope>NUCLEOTIDE SEQUENCE [LARGE SCALE GENOMIC DNA]</scope>
    <source>
        <strain evidence="2">LaAM-08-1</strain>
    </source>
</reference>
<reference evidence="1 2" key="1">
    <citation type="submission" date="2014-04" db="EMBL/GenBank/DDBJ databases">
        <authorList>
            <consortium name="DOE Joint Genome Institute"/>
            <person name="Kuo A."/>
            <person name="Kohler A."/>
            <person name="Nagy L.G."/>
            <person name="Floudas D."/>
            <person name="Copeland A."/>
            <person name="Barry K.W."/>
            <person name="Cichocki N."/>
            <person name="Veneault-Fourrey C."/>
            <person name="LaButti K."/>
            <person name="Lindquist E.A."/>
            <person name="Lipzen A."/>
            <person name="Lundell T."/>
            <person name="Morin E."/>
            <person name="Murat C."/>
            <person name="Sun H."/>
            <person name="Tunlid A."/>
            <person name="Henrissat B."/>
            <person name="Grigoriev I.V."/>
            <person name="Hibbett D.S."/>
            <person name="Martin F."/>
            <person name="Nordberg H.P."/>
            <person name="Cantor M.N."/>
            <person name="Hua S.X."/>
        </authorList>
    </citation>
    <scope>NUCLEOTIDE SEQUENCE [LARGE SCALE GENOMIC DNA]</scope>
    <source>
        <strain evidence="1 2">LaAM-08-1</strain>
    </source>
</reference>
<dbReference type="AlphaFoldDB" id="A0A0C9WU73"/>
<gene>
    <name evidence="1" type="ORF">K443DRAFT_677310</name>
</gene>
<protein>
    <submittedName>
        <fullName evidence="1">Uncharacterized protein</fullName>
    </submittedName>
</protein>
<name>A0A0C9WU73_9AGAR</name>
<dbReference type="HOGENOM" id="CLU_2190186_0_0_1"/>
<evidence type="ECO:0000313" key="2">
    <source>
        <dbReference type="Proteomes" id="UP000054477"/>
    </source>
</evidence>
<feature type="non-terminal residue" evidence="1">
    <location>
        <position position="1"/>
    </location>
</feature>
<sequence length="109" mass="12034">MCCVICHATTSLIASLPLCPKPKRNIRIPLPCVDSSVTAAVDRKRDAPRSVPSRVSDAVEANTEYSNERFLGRLDEWRGLTRGTLTELGGRSIAHLIRLGISRNLAKRH</sequence>
<proteinExistence type="predicted"/>
<accession>A0A0C9WU73</accession>
<dbReference type="EMBL" id="KN838588">
    <property type="protein sequence ID" value="KIK02715.1"/>
    <property type="molecule type" value="Genomic_DNA"/>
</dbReference>